<reference evidence="2" key="1">
    <citation type="submission" date="2020-03" db="EMBL/GenBank/DDBJ databases">
        <title>Hybrid Assembly of Korean Phytophthora infestans isolates.</title>
        <authorList>
            <person name="Prokchorchik M."/>
            <person name="Lee Y."/>
            <person name="Seo J."/>
            <person name="Cho J.-H."/>
            <person name="Park Y.-E."/>
            <person name="Jang D.-C."/>
            <person name="Im J.-S."/>
            <person name="Choi J.-G."/>
            <person name="Park H.-J."/>
            <person name="Lee G.-B."/>
            <person name="Lee Y.-G."/>
            <person name="Hong S.-Y."/>
            <person name="Cho K."/>
            <person name="Sohn K.H."/>
        </authorList>
    </citation>
    <scope>NUCLEOTIDE SEQUENCE</scope>
    <source>
        <strain evidence="2">KR_2_A2</strain>
    </source>
</reference>
<dbReference type="EMBL" id="JAACNO010000015">
    <property type="protein sequence ID" value="KAF4150749.1"/>
    <property type="molecule type" value="Genomic_DNA"/>
</dbReference>
<dbReference type="AlphaFoldDB" id="A0A8S9VHI8"/>
<name>A0A8S9VHI8_PHYIN</name>
<organism evidence="2 3">
    <name type="scientific">Phytophthora infestans</name>
    <name type="common">Potato late blight agent</name>
    <name type="synonym">Botrytis infestans</name>
    <dbReference type="NCBI Taxonomy" id="4787"/>
    <lineage>
        <taxon>Eukaryota</taxon>
        <taxon>Sar</taxon>
        <taxon>Stramenopiles</taxon>
        <taxon>Oomycota</taxon>
        <taxon>Peronosporomycetes</taxon>
        <taxon>Peronosporales</taxon>
        <taxon>Peronosporaceae</taxon>
        <taxon>Phytophthora</taxon>
    </lineage>
</organism>
<evidence type="ECO:0000256" key="1">
    <source>
        <dbReference type="SAM" id="MobiDB-lite"/>
    </source>
</evidence>
<accession>A0A8S9VHI8</accession>
<evidence type="ECO:0000313" key="3">
    <source>
        <dbReference type="Proteomes" id="UP000704712"/>
    </source>
</evidence>
<comment type="caution">
    <text evidence="2">The sequence shown here is derived from an EMBL/GenBank/DDBJ whole genome shotgun (WGS) entry which is preliminary data.</text>
</comment>
<sequence length="184" mass="19421">MATPVTTLLVEVGQAGRTLQLIPRDGEPVSALPYSNPVLGGEIPERPNEYPQSPTHITPEANRIHRCGDQCIRRGSTCQFLHEGSGDERIHVPGPRDGVRCPREYPLSPKGNSGNRTVIFMEMIATRFNFLADQGSMSLAAKATGERLPGMKAASGPNGATGSIPGSDELGGAGIKTDPGDPPP</sequence>
<feature type="region of interest" description="Disordered" evidence="1">
    <location>
        <begin position="149"/>
        <end position="184"/>
    </location>
</feature>
<proteinExistence type="predicted"/>
<protein>
    <submittedName>
        <fullName evidence="2">Uncharacterized protein</fullName>
    </submittedName>
</protein>
<evidence type="ECO:0000313" key="2">
    <source>
        <dbReference type="EMBL" id="KAF4150749.1"/>
    </source>
</evidence>
<dbReference type="Proteomes" id="UP000704712">
    <property type="component" value="Unassembled WGS sequence"/>
</dbReference>
<gene>
    <name evidence="2" type="ORF">GN958_ATG00050</name>
</gene>